<dbReference type="InterPro" id="IPR036388">
    <property type="entry name" value="WH-like_DNA-bd_sf"/>
</dbReference>
<dbReference type="SUPFAM" id="SSF46894">
    <property type="entry name" value="C-terminal effector domain of the bipartite response regulators"/>
    <property type="match status" value="1"/>
</dbReference>
<evidence type="ECO:0008006" key="3">
    <source>
        <dbReference type="Google" id="ProtNLM"/>
    </source>
</evidence>
<proteinExistence type="predicted"/>
<keyword evidence="2" id="KW-1185">Reference proteome</keyword>
<comment type="caution">
    <text evidence="1">The sequence shown here is derived from an EMBL/GenBank/DDBJ whole genome shotgun (WGS) entry which is preliminary data.</text>
</comment>
<dbReference type="OrthoDB" id="9807521at2"/>
<dbReference type="AlphaFoldDB" id="A0A844BAJ4"/>
<dbReference type="InterPro" id="IPR016032">
    <property type="entry name" value="Sig_transdc_resp-reg_C-effctor"/>
</dbReference>
<dbReference type="InterPro" id="IPR011990">
    <property type="entry name" value="TPR-like_helical_dom_sf"/>
</dbReference>
<gene>
    <name evidence="1" type="ORF">GH815_16655</name>
</gene>
<accession>A0A844BAJ4</accession>
<protein>
    <recommendedName>
        <fullName evidence="3">SARP family transcriptional regulator</fullName>
    </recommendedName>
</protein>
<name>A0A844BAJ4_9RHOB</name>
<reference evidence="1 2" key="1">
    <citation type="submission" date="2019-11" db="EMBL/GenBank/DDBJ databases">
        <title>Draft Whole-Genome sequence of the marine photosynthetic bacterium Rhodovulum strictum DSM 11289.</title>
        <authorList>
            <person name="Kyndt J.A."/>
            <person name="Meyer T.E."/>
        </authorList>
    </citation>
    <scope>NUCLEOTIDE SEQUENCE [LARGE SCALE GENOMIC DNA]</scope>
    <source>
        <strain evidence="1 2">DSM 11289</strain>
    </source>
</reference>
<organism evidence="1 2">
    <name type="scientific">Rhodovulum strictum</name>
    <dbReference type="NCBI Taxonomy" id="58314"/>
    <lineage>
        <taxon>Bacteria</taxon>
        <taxon>Pseudomonadati</taxon>
        <taxon>Pseudomonadota</taxon>
        <taxon>Alphaproteobacteria</taxon>
        <taxon>Rhodobacterales</taxon>
        <taxon>Paracoccaceae</taxon>
        <taxon>Rhodovulum</taxon>
    </lineage>
</organism>
<evidence type="ECO:0000313" key="1">
    <source>
        <dbReference type="EMBL" id="MRH22610.1"/>
    </source>
</evidence>
<evidence type="ECO:0000313" key="2">
    <source>
        <dbReference type="Proteomes" id="UP000466730"/>
    </source>
</evidence>
<dbReference type="EMBL" id="WJPO01000034">
    <property type="protein sequence ID" value="MRH22610.1"/>
    <property type="molecule type" value="Genomic_DNA"/>
</dbReference>
<dbReference type="InterPro" id="IPR051677">
    <property type="entry name" value="AfsR-DnrI-RedD_regulator"/>
</dbReference>
<dbReference type="Gene3D" id="1.25.40.10">
    <property type="entry name" value="Tetratricopeptide repeat domain"/>
    <property type="match status" value="1"/>
</dbReference>
<dbReference type="PANTHER" id="PTHR35807">
    <property type="entry name" value="TRANSCRIPTIONAL REGULATOR REDD-RELATED"/>
    <property type="match status" value="1"/>
</dbReference>
<dbReference type="Proteomes" id="UP000466730">
    <property type="component" value="Unassembled WGS sequence"/>
</dbReference>
<dbReference type="GO" id="GO:0003677">
    <property type="term" value="F:DNA binding"/>
    <property type="evidence" value="ECO:0007669"/>
    <property type="project" value="InterPro"/>
</dbReference>
<sequence length="555" mass="60720">MCHLTQGKGGARFCMGQQFKLFLMGAAQVLAPDGKDVTPRSAKARALLAILATSRGRPWMRSALQDLLWSDRDQAHGRDSLKKALRELRDCLNREGEVLLLSGGAVSLDMGTVWTDLFDAGGGREQVGPQQFLAGLHIHDPQFEDWLRLTRQQLEDREPCPDPMARPPWDRPARFTIRFAMPPEGTVTPEERSAAECFGIAIQGALLEQDFFAVAGPGSLAHMEVQLRCIGKGSDELRLDLVALALGSGEVLWRGGLVGSRDEIAGMRGFGAASSIAHQIADRAFVLAGRPGLPDIRAADLMRQGIDQMFRVGSANLAAAESAFERAVALDPRPSYLAWQAHLYAFKHEKRLSAGGPDPNWERAEELARKALEADRYNPLVCGLVAHLYGFARRDFRRAHAVFEPIEGQRPDSLILQDALALFRFYTGDLGAAERHAAAAARLGAQSPYRYLFTTTSAMIALVKGDFAGAERLAERALAQHPIGCPAQFEPTLRTLIAARAHGGERKRAAEALARLRAQAPNFSIRRFECPQSSPIPNPEAFRLIKSGLEIANAE</sequence>
<dbReference type="Gene3D" id="1.10.10.10">
    <property type="entry name" value="Winged helix-like DNA-binding domain superfamily/Winged helix DNA-binding domain"/>
    <property type="match status" value="1"/>
</dbReference>
<dbReference type="SUPFAM" id="SSF48452">
    <property type="entry name" value="TPR-like"/>
    <property type="match status" value="1"/>
</dbReference>
<dbReference type="GO" id="GO:0006355">
    <property type="term" value="P:regulation of DNA-templated transcription"/>
    <property type="evidence" value="ECO:0007669"/>
    <property type="project" value="InterPro"/>
</dbReference>